<name>E1WZD3_HALMS</name>
<dbReference type="eggNOG" id="COG3670">
    <property type="taxonomic scope" value="Bacteria"/>
</dbReference>
<dbReference type="GO" id="GO:0046872">
    <property type="term" value="F:metal ion binding"/>
    <property type="evidence" value="ECO:0007669"/>
    <property type="project" value="UniProtKB-KW"/>
</dbReference>
<dbReference type="PANTHER" id="PTHR10543">
    <property type="entry name" value="BETA-CAROTENE DIOXYGENASE"/>
    <property type="match status" value="1"/>
</dbReference>
<evidence type="ECO:0000256" key="3">
    <source>
        <dbReference type="ARBA" id="ARBA00023002"/>
    </source>
</evidence>
<evidence type="ECO:0000313" key="6">
    <source>
        <dbReference type="EMBL" id="CBW27821.1"/>
    </source>
</evidence>
<gene>
    <name evidence="6" type="ordered locus">BMS_3062</name>
</gene>
<comment type="cofactor">
    <cofactor evidence="5">
        <name>Fe(2+)</name>
        <dbReference type="ChEBI" id="CHEBI:29033"/>
    </cofactor>
    <text evidence="5">Binds 1 Fe(2+) ion per subunit.</text>
</comment>
<dbReference type="KEGG" id="bmx:BMS_3062"/>
<protein>
    <submittedName>
        <fullName evidence="6">Dioxygenase</fullName>
    </submittedName>
</protein>
<dbReference type="PATRIC" id="fig|862908.3.peg.2928"/>
<dbReference type="PANTHER" id="PTHR10543:SF89">
    <property type="entry name" value="CAROTENOID 9,10(9',10')-CLEAVAGE DIOXYGENASE 1"/>
    <property type="match status" value="1"/>
</dbReference>
<evidence type="ECO:0000256" key="5">
    <source>
        <dbReference type="PIRSR" id="PIRSR604294-1"/>
    </source>
</evidence>
<proteinExistence type="inferred from homology"/>
<dbReference type="EMBL" id="FQ312005">
    <property type="protein sequence ID" value="CBW27821.1"/>
    <property type="molecule type" value="Genomic_DNA"/>
</dbReference>
<feature type="binding site" evidence="5">
    <location>
        <position position="460"/>
    </location>
    <ligand>
        <name>Fe cation</name>
        <dbReference type="ChEBI" id="CHEBI:24875"/>
        <note>catalytic</note>
    </ligand>
</feature>
<evidence type="ECO:0000256" key="1">
    <source>
        <dbReference type="ARBA" id="ARBA00006787"/>
    </source>
</evidence>
<keyword evidence="2 5" id="KW-0479">Metal-binding</keyword>
<dbReference type="OrthoDB" id="6636843at2"/>
<dbReference type="Pfam" id="PF03055">
    <property type="entry name" value="RPE65"/>
    <property type="match status" value="1"/>
</dbReference>
<keyword evidence="7" id="KW-1185">Reference proteome</keyword>
<feature type="binding site" evidence="5">
    <location>
        <position position="282"/>
    </location>
    <ligand>
        <name>Fe cation</name>
        <dbReference type="ChEBI" id="CHEBI:24875"/>
        <note>catalytic</note>
    </ligand>
</feature>
<keyword evidence="3" id="KW-0560">Oxidoreductase</keyword>
<organism evidence="6 7">
    <name type="scientific">Halobacteriovorax marinus (strain ATCC BAA-682 / DSM 15412 / SJ)</name>
    <name type="common">Bacteriovorax marinus</name>
    <dbReference type="NCBI Taxonomy" id="862908"/>
    <lineage>
        <taxon>Bacteria</taxon>
        <taxon>Pseudomonadati</taxon>
        <taxon>Bdellovibrionota</taxon>
        <taxon>Bacteriovoracia</taxon>
        <taxon>Bacteriovoracales</taxon>
        <taxon>Halobacteriovoraceae</taxon>
        <taxon>Halobacteriovorax</taxon>
    </lineage>
</organism>
<evidence type="ECO:0000256" key="4">
    <source>
        <dbReference type="ARBA" id="ARBA00023004"/>
    </source>
</evidence>
<dbReference type="AlphaFoldDB" id="E1WZD3"/>
<evidence type="ECO:0000256" key="2">
    <source>
        <dbReference type="ARBA" id="ARBA00022723"/>
    </source>
</evidence>
<dbReference type="Proteomes" id="UP000008963">
    <property type="component" value="Chromosome"/>
</dbReference>
<dbReference type="InterPro" id="IPR004294">
    <property type="entry name" value="Carotenoid_Oase"/>
</dbReference>
<dbReference type="RefSeq" id="WP_014245592.1">
    <property type="nucleotide sequence ID" value="NC_016620.1"/>
</dbReference>
<dbReference type="STRING" id="862908.BMS_3062"/>
<feature type="binding site" evidence="5">
    <location>
        <position position="215"/>
    </location>
    <ligand>
        <name>Fe cation</name>
        <dbReference type="ChEBI" id="CHEBI:24875"/>
        <note>catalytic</note>
    </ligand>
</feature>
<keyword evidence="4 5" id="KW-0408">Iron</keyword>
<accession>E1WZD3</accession>
<sequence length="481" mass="55019">MDKKTPPSPIKFFKNLDKEHDFIEVSVIGEIPSSLNGILYRSGVGIFEQFGKRYKHTFEGDGAISAIKFKDSKAYASSKVVQSEGLLEEINKGKNIYGSKAPWFSRFINGLKNKRKNTANTHIVAWQQGLYALMEGAKPTQIDFETLATIGEEDFNGEIKGTFSAHPHYVASRECSYNFGLEYGRETKLNFYELPNSGKVRRIGSLTLEKPVMLHDFIVSDNYLIFFIAPAQLIIWKLLLSIGSFIDCLKWDEKSQTEIIVVPIDDCEKSYRFKTKAFFASHFAGAFEENGKIYVDYIHYPDIKLFKNLGDGSELNWRESDNHSHGKLHRAEIDVKNNTFISNLRWNGHCEFPRIAKFFSGKKYPYIWLQSEEYIDGFFRSSISRINEKNEVVTFVYDEGQLCSEPVPITSEASGDGCEYVLSLVFDSYKNISYYLLLTARDLRFQARIELSQVIPITFHGSWVDISDSRTLSERGSILTN</sequence>
<dbReference type="HOGENOM" id="CLU_016472_6_3_7"/>
<dbReference type="GO" id="GO:0010436">
    <property type="term" value="F:carotenoid dioxygenase activity"/>
    <property type="evidence" value="ECO:0007669"/>
    <property type="project" value="TreeGrafter"/>
</dbReference>
<comment type="similarity">
    <text evidence="1">Belongs to the carotenoid oxygenase family.</text>
</comment>
<keyword evidence="6" id="KW-0223">Dioxygenase</keyword>
<feature type="binding site" evidence="5">
    <location>
        <position position="166"/>
    </location>
    <ligand>
        <name>Fe cation</name>
        <dbReference type="ChEBI" id="CHEBI:24875"/>
        <note>catalytic</note>
    </ligand>
</feature>
<reference evidence="7" key="1">
    <citation type="journal article" date="2013" name="ISME J.">
        <title>A small predatory core genome in the divergent marine Bacteriovorax marinus SJ and the terrestrial Bdellovibrio bacteriovorus.</title>
        <authorList>
            <person name="Crossman L.C."/>
            <person name="Chen H."/>
            <person name="Cerdeno-Tarraga A.M."/>
            <person name="Brooks K."/>
            <person name="Quail M.A."/>
            <person name="Pineiro S.A."/>
            <person name="Hobley L."/>
            <person name="Sockett R.E."/>
            <person name="Bentley S.D."/>
            <person name="Parkhill J."/>
            <person name="Williams H.N."/>
            <person name="Stine O.C."/>
        </authorList>
    </citation>
    <scope>NUCLEOTIDE SEQUENCE [LARGE SCALE GENOMIC DNA]</scope>
    <source>
        <strain evidence="7">ATCC BAA-682 / DSM 15412 / SJ</strain>
    </source>
</reference>
<evidence type="ECO:0000313" key="7">
    <source>
        <dbReference type="Proteomes" id="UP000008963"/>
    </source>
</evidence>
<dbReference type="GO" id="GO:0016121">
    <property type="term" value="P:carotene catabolic process"/>
    <property type="evidence" value="ECO:0007669"/>
    <property type="project" value="TreeGrafter"/>
</dbReference>